<evidence type="ECO:0000256" key="1">
    <source>
        <dbReference type="ARBA" id="ARBA00004141"/>
    </source>
</evidence>
<evidence type="ECO:0000313" key="10">
    <source>
        <dbReference type="Proteomes" id="UP000422736"/>
    </source>
</evidence>
<feature type="transmembrane region" description="Helical" evidence="6">
    <location>
        <begin position="366"/>
        <end position="390"/>
    </location>
</feature>
<dbReference type="PANTHER" id="PTHR10984">
    <property type="entry name" value="ENDOPLASMIC RETICULUM-GOLGI INTERMEDIATE COMPARTMENT PROTEIN"/>
    <property type="match status" value="1"/>
</dbReference>
<keyword evidence="3 6" id="KW-0812">Transmembrane</keyword>
<dbReference type="InterPro" id="IPR039542">
    <property type="entry name" value="Erv_N"/>
</dbReference>
<evidence type="ECO:0000256" key="6">
    <source>
        <dbReference type="RuleBase" id="RU369013"/>
    </source>
</evidence>
<sequence>MIKKSTLLSVDAFGKTEEDVRVRTRTGGLITVSCIFVTLILLINEWKNFNTIVNRPELVVDRDRHLKLDLNLDVTFPNMPCNVLNLDILDDSGEFQLNLLESGFTKIRISPEGKELNKQKFEVGENSPTKDTSTEEGYCGPCYGARDQSKNDELPADQRVCCQTCEDVRNAYSENGWAFKDGQGVEQCEREGYVQSINKRINEGCRVQGRAQLNRIQGSIHFGPGKSMHNFRGHFHDTSLYEKHSHLNFNHIINKLTFGETPSQADSLLLNSVSLSPLDGREVLPERDTHLYEFSYFCKIIPTRFEFLDGKKVETTQFSSTYHDRPLRGGRDEDHPTTVHSAGGVPGLFFNFEMSPLKVINREEHAISWSGFLLNCITSIGGVLAVGTVVDKITYRAQKTIWGKKSS</sequence>
<feature type="domain" description="Endoplasmic reticulum vesicle transporter C-terminal" evidence="7">
    <location>
        <begin position="142"/>
        <end position="391"/>
    </location>
</feature>
<dbReference type="EMBL" id="CP015060">
    <property type="protein sequence ID" value="QGN17821.1"/>
    <property type="molecule type" value="Genomic_DNA"/>
</dbReference>
<keyword evidence="6" id="KW-0256">Endoplasmic reticulum</keyword>
<keyword evidence="6" id="KW-0333">Golgi apparatus</keyword>
<evidence type="ECO:0000256" key="5">
    <source>
        <dbReference type="ARBA" id="ARBA00023136"/>
    </source>
</evidence>
<keyword evidence="6" id="KW-0813">Transport</keyword>
<feature type="domain" description="Endoplasmic reticulum vesicle transporter N-terminal" evidence="8">
    <location>
        <begin position="8"/>
        <end position="96"/>
    </location>
</feature>
<keyword evidence="4 6" id="KW-1133">Transmembrane helix</keyword>
<evidence type="ECO:0000259" key="7">
    <source>
        <dbReference type="Pfam" id="PF07970"/>
    </source>
</evidence>
<keyword evidence="5 6" id="KW-0472">Membrane</keyword>
<organism evidence="9 10">
    <name type="scientific">Kluyveromyces marxianus</name>
    <name type="common">Yeast</name>
    <name type="synonym">Candida kefyr</name>
    <dbReference type="NCBI Taxonomy" id="4911"/>
    <lineage>
        <taxon>Eukaryota</taxon>
        <taxon>Fungi</taxon>
        <taxon>Dikarya</taxon>
        <taxon>Ascomycota</taxon>
        <taxon>Saccharomycotina</taxon>
        <taxon>Saccharomycetes</taxon>
        <taxon>Saccharomycetales</taxon>
        <taxon>Saccharomycetaceae</taxon>
        <taxon>Kluyveromyces</taxon>
    </lineage>
</organism>
<name>A0ABX6F1R3_KLUMA</name>
<keyword evidence="6" id="KW-0931">ER-Golgi transport</keyword>
<dbReference type="PANTHER" id="PTHR10984:SF25">
    <property type="entry name" value="ENDOPLASMIC RETICULUM-GOLGI INTERMEDIATE COMPARTMENT PROTEIN 3"/>
    <property type="match status" value="1"/>
</dbReference>
<evidence type="ECO:0000313" key="9">
    <source>
        <dbReference type="EMBL" id="QGN17821.1"/>
    </source>
</evidence>
<accession>A0ABX6F1R3</accession>
<comment type="similarity">
    <text evidence="2 6">Belongs to the ERGIC family.</text>
</comment>
<reference evidence="9 10" key="1">
    <citation type="submission" date="2016-03" db="EMBL/GenBank/DDBJ databases">
        <title>How can Kluyveromyces marxianus grow so fast - potential evolutionary course in Saccharomyces Complex revealed by comparative genomics.</title>
        <authorList>
            <person name="Mo W."/>
            <person name="Lu W."/>
            <person name="Yang X."/>
            <person name="Qi J."/>
            <person name="Lv H."/>
        </authorList>
    </citation>
    <scope>NUCLEOTIDE SEQUENCE [LARGE SCALE GENOMIC DNA]</scope>
    <source>
        <strain evidence="9 10">FIM1</strain>
    </source>
</reference>
<dbReference type="InterPro" id="IPR045888">
    <property type="entry name" value="Erv"/>
</dbReference>
<evidence type="ECO:0000256" key="4">
    <source>
        <dbReference type="ARBA" id="ARBA00022989"/>
    </source>
</evidence>
<dbReference type="Pfam" id="PF07970">
    <property type="entry name" value="COPIIcoated_ERV"/>
    <property type="match status" value="1"/>
</dbReference>
<comment type="function">
    <text evidence="6">Plays a role in transport between endoplasmic reticulum and Golgi.</text>
</comment>
<evidence type="ECO:0000259" key="8">
    <source>
        <dbReference type="Pfam" id="PF13850"/>
    </source>
</evidence>
<keyword evidence="10" id="KW-1185">Reference proteome</keyword>
<dbReference type="Proteomes" id="UP000422736">
    <property type="component" value="Chromosome 8"/>
</dbReference>
<evidence type="ECO:0000256" key="3">
    <source>
        <dbReference type="ARBA" id="ARBA00022692"/>
    </source>
</evidence>
<gene>
    <name evidence="9" type="primary">ERV46</name>
    <name evidence="9" type="ORF">FIM1_5030</name>
</gene>
<comment type="caution">
    <text evidence="6">Lacks conserved residue(s) required for the propagation of feature annotation.</text>
</comment>
<protein>
    <recommendedName>
        <fullName evidence="6">Endoplasmic reticulum-Golgi intermediate compartment protein</fullName>
    </recommendedName>
</protein>
<reference evidence="9 10" key="2">
    <citation type="submission" date="2019-11" db="EMBL/GenBank/DDBJ databases">
        <authorList>
            <person name="Lu H."/>
        </authorList>
    </citation>
    <scope>NUCLEOTIDE SEQUENCE [LARGE SCALE GENOMIC DNA]</scope>
    <source>
        <strain evidence="9 10">FIM1</strain>
    </source>
</reference>
<proteinExistence type="inferred from homology"/>
<dbReference type="InterPro" id="IPR012936">
    <property type="entry name" value="Erv_C"/>
</dbReference>
<dbReference type="Pfam" id="PF13850">
    <property type="entry name" value="ERGIC_N"/>
    <property type="match status" value="1"/>
</dbReference>
<comment type="subcellular location">
    <subcellularLocation>
        <location evidence="6">Endoplasmic reticulum membrane</location>
        <topology evidence="6">Multi-pass membrane protein</topology>
    </subcellularLocation>
    <subcellularLocation>
        <location evidence="6">Endoplasmic reticulum-Golgi intermediate compartment membrane</location>
        <topology evidence="6">Multi-pass membrane protein</topology>
    </subcellularLocation>
    <subcellularLocation>
        <location evidence="6">Golgi apparatus membrane</location>
        <topology evidence="6">Multi-pass membrane protein</topology>
    </subcellularLocation>
    <subcellularLocation>
        <location evidence="1">Membrane</location>
        <topology evidence="1">Multi-pass membrane protein</topology>
    </subcellularLocation>
</comment>
<evidence type="ECO:0000256" key="2">
    <source>
        <dbReference type="ARBA" id="ARBA00005648"/>
    </source>
</evidence>